<dbReference type="Gene3D" id="1.25.40.20">
    <property type="entry name" value="Ankyrin repeat-containing domain"/>
    <property type="match status" value="1"/>
</dbReference>
<keyword evidence="2 3" id="KW-0040">ANK repeat</keyword>
<feature type="repeat" description="ANK" evidence="3">
    <location>
        <begin position="743"/>
        <end position="766"/>
    </location>
</feature>
<dbReference type="Proteomes" id="UP001163046">
    <property type="component" value="Unassembled WGS sequence"/>
</dbReference>
<dbReference type="GO" id="GO:0005634">
    <property type="term" value="C:nucleus"/>
    <property type="evidence" value="ECO:0007669"/>
    <property type="project" value="TreeGrafter"/>
</dbReference>
<dbReference type="SUPFAM" id="SSF48403">
    <property type="entry name" value="Ankyrin repeat"/>
    <property type="match status" value="1"/>
</dbReference>
<dbReference type="EMBL" id="MU826387">
    <property type="protein sequence ID" value="KAJ7376893.1"/>
    <property type="molecule type" value="Genomic_DNA"/>
</dbReference>
<reference evidence="6" key="1">
    <citation type="submission" date="2023-01" db="EMBL/GenBank/DDBJ databases">
        <title>Genome assembly of the deep-sea coral Lophelia pertusa.</title>
        <authorList>
            <person name="Herrera S."/>
            <person name="Cordes E."/>
        </authorList>
    </citation>
    <scope>NUCLEOTIDE SEQUENCE</scope>
    <source>
        <strain evidence="6">USNM1676648</strain>
        <tissue evidence="6">Polyp</tissue>
    </source>
</reference>
<sequence length="958" mass="107573">MASSGGDSTCEDTREDVSLQELNKSIDELSICDIDEPDCDKPPSTSTPVKARRRLACQFERSGTDGSNEGGKPSGNEVVQRRSKLEGALTAGFVQEEGFEVSRESVVAYLDFNDDSAALLTRALKHVFPRVSTRRRKDDGIICRTFYVNLKAKSHFSCTNPESTTALPAEMVNIQQKLLATEEVMKQIWQQLSIATEGITEVQALLAQFTREAQERDSLIKTLLASFQTELANATADVENAKLTKQQIETIVQEMKTLEEICNLGVRSFQDVDVAELITPSLFKKFVDAVEERCPLLRNIVETLVVTNHTERNVHKTNAQKVLCGHHALALLLNVRNSKCLNDFPLLFGLLCVSYGAGKQCINMLQSIGISLHYDSITNYLEKRLNSYREILEKHAPHDVPVILLLNNINMCRGTARHQRLIKRTTPNMWNFTVRGAIIPNCDGIEELLLHEETWHQPQRQVSLLKADDLFIDSNPEQLKVFEEAKDQYFAKLLDVGLNAVPPSEGKFNAMSEQEFQAWLKGQNFCESTLQKYKLQKPVPKEGNEALTKTIILPLSIENNATVTGTAVILEHFGQEFQIPCAHSKVVLPYDESLKTFNIEAARKHHEFLYLLQEHKNEIIQLEEQLTSIEKQLPDVEGETVEEDSDTEDESNAHNAVTFQKIDGKFKKIYDKLTDKMWRANQSVDAAAAVEFKQYLRTNRKHWENAKDHHGCTVMHHAVQNGNLALVQCIINAGVNPNVKERCGATPLTLAVIKGHEEMVKLLLDNFAICHDEYFSSVPGPKQIADKLGLGNISTLIESCLAQEKEQDLAVWEMTELSTTEPSVVDDLPSPDAADMVYRRSTSKTLVVGDQGTNKITRSVKEKSSSAYGWAAEVPGDLHARGYLYEVCKKTMGPGGFMCVAQKVMRREKVTDDAFGDKKFQHQNLNRIDEAVRDVSMAYGLAAVQSFKKVDFFLQQMH</sequence>
<gene>
    <name evidence="6" type="ORF">OS493_031772</name>
</gene>
<name>A0A9W9Z7Z4_9CNID</name>
<evidence type="ECO:0000313" key="7">
    <source>
        <dbReference type="Proteomes" id="UP001163046"/>
    </source>
</evidence>
<evidence type="ECO:0000256" key="5">
    <source>
        <dbReference type="SAM" id="MobiDB-lite"/>
    </source>
</evidence>
<dbReference type="InterPro" id="IPR036770">
    <property type="entry name" value="Ankyrin_rpt-contain_sf"/>
</dbReference>
<dbReference type="Pfam" id="PF12796">
    <property type="entry name" value="Ank_2"/>
    <property type="match status" value="1"/>
</dbReference>
<keyword evidence="7" id="KW-1185">Reference proteome</keyword>
<accession>A0A9W9Z7Z4</accession>
<feature type="repeat" description="ANK" evidence="3">
    <location>
        <begin position="710"/>
        <end position="742"/>
    </location>
</feature>
<comment type="caution">
    <text evidence="6">The sequence shown here is derived from an EMBL/GenBank/DDBJ whole genome shotgun (WGS) entry which is preliminary data.</text>
</comment>
<keyword evidence="1" id="KW-0677">Repeat</keyword>
<dbReference type="PANTHER" id="PTHR24124">
    <property type="entry name" value="ANKYRIN REPEAT FAMILY A"/>
    <property type="match status" value="1"/>
</dbReference>
<dbReference type="InterPro" id="IPR002110">
    <property type="entry name" value="Ankyrin_rpt"/>
</dbReference>
<dbReference type="PANTHER" id="PTHR24124:SF14">
    <property type="entry name" value="CHROMOSOME UNDETERMINED SCAFFOLD_25, WHOLE GENOME SHOTGUN SEQUENCE"/>
    <property type="match status" value="1"/>
</dbReference>
<dbReference type="PROSITE" id="PS50088">
    <property type="entry name" value="ANK_REPEAT"/>
    <property type="match status" value="2"/>
</dbReference>
<dbReference type="SMART" id="SM00248">
    <property type="entry name" value="ANK"/>
    <property type="match status" value="2"/>
</dbReference>
<evidence type="ECO:0000256" key="1">
    <source>
        <dbReference type="ARBA" id="ARBA00022737"/>
    </source>
</evidence>
<evidence type="ECO:0000256" key="4">
    <source>
        <dbReference type="SAM" id="Coils"/>
    </source>
</evidence>
<dbReference type="GO" id="GO:0010468">
    <property type="term" value="P:regulation of gene expression"/>
    <property type="evidence" value="ECO:0007669"/>
    <property type="project" value="TreeGrafter"/>
</dbReference>
<dbReference type="PROSITE" id="PS50297">
    <property type="entry name" value="ANK_REP_REGION"/>
    <property type="match status" value="2"/>
</dbReference>
<feature type="region of interest" description="Disordered" evidence="5">
    <location>
        <begin position="634"/>
        <end position="653"/>
    </location>
</feature>
<evidence type="ECO:0000256" key="2">
    <source>
        <dbReference type="ARBA" id="ARBA00023043"/>
    </source>
</evidence>
<keyword evidence="4" id="KW-0175">Coiled coil</keyword>
<proteinExistence type="predicted"/>
<organism evidence="6 7">
    <name type="scientific">Desmophyllum pertusum</name>
    <dbReference type="NCBI Taxonomy" id="174260"/>
    <lineage>
        <taxon>Eukaryota</taxon>
        <taxon>Metazoa</taxon>
        <taxon>Cnidaria</taxon>
        <taxon>Anthozoa</taxon>
        <taxon>Hexacorallia</taxon>
        <taxon>Scleractinia</taxon>
        <taxon>Caryophylliina</taxon>
        <taxon>Caryophylliidae</taxon>
        <taxon>Desmophyllum</taxon>
    </lineage>
</organism>
<dbReference type="AlphaFoldDB" id="A0A9W9Z7Z4"/>
<protein>
    <submittedName>
        <fullName evidence="6">Uncharacterized protein</fullName>
    </submittedName>
</protein>
<feature type="coiled-coil region" evidence="4">
    <location>
        <begin position="224"/>
        <end position="261"/>
    </location>
</feature>
<feature type="compositionally biased region" description="Acidic residues" evidence="5">
    <location>
        <begin position="636"/>
        <end position="650"/>
    </location>
</feature>
<evidence type="ECO:0000256" key="3">
    <source>
        <dbReference type="PROSITE-ProRule" id="PRU00023"/>
    </source>
</evidence>
<dbReference type="OrthoDB" id="5989593at2759"/>
<evidence type="ECO:0000313" key="6">
    <source>
        <dbReference type="EMBL" id="KAJ7376893.1"/>
    </source>
</evidence>